<dbReference type="EMBL" id="MHVL01000009">
    <property type="protein sequence ID" value="OHA93820.1"/>
    <property type="molecule type" value="Genomic_DNA"/>
</dbReference>
<name>A0A1G2T975_9BACT</name>
<proteinExistence type="predicted"/>
<gene>
    <name evidence="1" type="ORF">A2W58_00165</name>
</gene>
<evidence type="ECO:0000313" key="2">
    <source>
        <dbReference type="Proteomes" id="UP000179264"/>
    </source>
</evidence>
<dbReference type="AlphaFoldDB" id="A0A1G2T975"/>
<comment type="caution">
    <text evidence="1">The sequence shown here is derived from an EMBL/GenBank/DDBJ whole genome shotgun (WGS) entry which is preliminary data.</text>
</comment>
<evidence type="ECO:0000313" key="1">
    <source>
        <dbReference type="EMBL" id="OHA93820.1"/>
    </source>
</evidence>
<organism evidence="1 2">
    <name type="scientific">Candidatus Zambryskibacteria bacterium RIFCSPHIGHO2_02_38_10.5</name>
    <dbReference type="NCBI Taxonomy" id="1802742"/>
    <lineage>
        <taxon>Bacteria</taxon>
        <taxon>Candidatus Zambryskiibacteriota</taxon>
    </lineage>
</organism>
<protein>
    <submittedName>
        <fullName evidence="1">Uncharacterized protein</fullName>
    </submittedName>
</protein>
<accession>A0A1G2T975</accession>
<sequence length="180" mass="20789">MKKKTLRKMKNGISVVWRPILEKEPLIALPELPIRMNPWSVEIFCTEAERESGVVSLIKSAFEALHCHVTIRDDSKASLLYIDAHDGGRHHGIDAISKKHREIKKYTERVILYSNPEQVQDGTRDLIQEAFEAVGRKVELWRDPRLKVPHAYIEGILYRGPEIYQALTQIKRARQEKVVA</sequence>
<reference evidence="1 2" key="1">
    <citation type="journal article" date="2016" name="Nat. Commun.">
        <title>Thousands of microbial genomes shed light on interconnected biogeochemical processes in an aquifer system.</title>
        <authorList>
            <person name="Anantharaman K."/>
            <person name="Brown C.T."/>
            <person name="Hug L.A."/>
            <person name="Sharon I."/>
            <person name="Castelle C.J."/>
            <person name="Probst A.J."/>
            <person name="Thomas B.C."/>
            <person name="Singh A."/>
            <person name="Wilkins M.J."/>
            <person name="Karaoz U."/>
            <person name="Brodie E.L."/>
            <person name="Williams K.H."/>
            <person name="Hubbard S.S."/>
            <person name="Banfield J.F."/>
        </authorList>
    </citation>
    <scope>NUCLEOTIDE SEQUENCE [LARGE SCALE GENOMIC DNA]</scope>
</reference>
<dbReference type="Proteomes" id="UP000179264">
    <property type="component" value="Unassembled WGS sequence"/>
</dbReference>